<name>A0ABP6VUK1_9GAMM</name>
<evidence type="ECO:0008006" key="3">
    <source>
        <dbReference type="Google" id="ProtNLM"/>
    </source>
</evidence>
<dbReference type="EMBL" id="BAABCX010000002">
    <property type="protein sequence ID" value="GAA3540667.1"/>
    <property type="molecule type" value="Genomic_DNA"/>
</dbReference>
<sequence>MKTGYRYATDAAVKHRGNYRWKSSARSYTRTIVAADPESDTEIGIQLVCISVPLARRRGVRVKAGMVRLRMNLS</sequence>
<dbReference type="Proteomes" id="UP001500795">
    <property type="component" value="Unassembled WGS sequence"/>
</dbReference>
<proteinExistence type="predicted"/>
<organism evidence="1 2">
    <name type="scientific">Zobellella aerophila</name>
    <dbReference type="NCBI Taxonomy" id="870480"/>
    <lineage>
        <taxon>Bacteria</taxon>
        <taxon>Pseudomonadati</taxon>
        <taxon>Pseudomonadota</taxon>
        <taxon>Gammaproteobacteria</taxon>
        <taxon>Aeromonadales</taxon>
        <taxon>Aeromonadaceae</taxon>
        <taxon>Zobellella</taxon>
    </lineage>
</organism>
<keyword evidence="2" id="KW-1185">Reference proteome</keyword>
<reference evidence="2" key="1">
    <citation type="journal article" date="2019" name="Int. J. Syst. Evol. Microbiol.">
        <title>The Global Catalogue of Microorganisms (GCM) 10K type strain sequencing project: providing services to taxonomists for standard genome sequencing and annotation.</title>
        <authorList>
            <consortium name="The Broad Institute Genomics Platform"/>
            <consortium name="The Broad Institute Genome Sequencing Center for Infectious Disease"/>
            <person name="Wu L."/>
            <person name="Ma J."/>
        </authorList>
    </citation>
    <scope>NUCLEOTIDE SEQUENCE [LARGE SCALE GENOMIC DNA]</scope>
    <source>
        <strain evidence="2">JCM 17110</strain>
    </source>
</reference>
<gene>
    <name evidence="1" type="ORF">GCM10022394_20560</name>
</gene>
<evidence type="ECO:0000313" key="2">
    <source>
        <dbReference type="Proteomes" id="UP001500795"/>
    </source>
</evidence>
<evidence type="ECO:0000313" key="1">
    <source>
        <dbReference type="EMBL" id="GAA3540667.1"/>
    </source>
</evidence>
<accession>A0ABP6VUK1</accession>
<comment type="caution">
    <text evidence="1">The sequence shown here is derived from an EMBL/GenBank/DDBJ whole genome shotgun (WGS) entry which is preliminary data.</text>
</comment>
<protein>
    <recommendedName>
        <fullName evidence="3">Transposase</fullName>
    </recommendedName>
</protein>